<gene>
    <name evidence="1" type="ORF">D9619_000474</name>
</gene>
<sequence length="529" mass="58687">MNHPDVLTSSTTNISLAGVLPSVDGQGHLPHIDVTFTGHMSTQQIQDLTFALNQADGLFSRFLHLAYHISATHHPHLLTTLSRNIPVNAQSYDIFYTKPQERVTVHVLAECSSRQKKRQRTGVSMPVDHDVQQLEADIGRGILDAVGELDIQTPLSDEYLRDNERDILSAIRAFIVPLQPSLKKVSLAMSSPICISSILVALRRAVNLKVLQLTPGWQYPVEEIESAILHGLSRFQRMPDLLLPGSFFSWDLFLGLGNLHVRSLCFESEIPRAFLPASVHTPRADALQLSFSSSQTAVNRIRRFKHLQSLTLTTSLDLFVDMHAILAPIKSMTHLTLTTPMLDAPMASTQMYRRIAALFPLLTSFRWKVEHAHDLETPAWLDVPGLLAFKHLDHLSITHPLPLALEDGTVARLLHAWPLMTRLSLNPCPRAHAWPPANVNGDQSVASLTWDVLRGPVRRNGVLKALGVYLGAQEYTCAPVRREFGEAMDNNHVLQQLVVGTAGPMDPDSRAVLTGMFKGANVENVSLTM</sequence>
<name>A0A8H5BFG1_9AGAR</name>
<evidence type="ECO:0000313" key="2">
    <source>
        <dbReference type="Proteomes" id="UP000567179"/>
    </source>
</evidence>
<proteinExistence type="predicted"/>
<organism evidence="1 2">
    <name type="scientific">Psilocybe cf. subviscida</name>
    <dbReference type="NCBI Taxonomy" id="2480587"/>
    <lineage>
        <taxon>Eukaryota</taxon>
        <taxon>Fungi</taxon>
        <taxon>Dikarya</taxon>
        <taxon>Basidiomycota</taxon>
        <taxon>Agaricomycotina</taxon>
        <taxon>Agaricomycetes</taxon>
        <taxon>Agaricomycetidae</taxon>
        <taxon>Agaricales</taxon>
        <taxon>Agaricineae</taxon>
        <taxon>Strophariaceae</taxon>
        <taxon>Psilocybe</taxon>
    </lineage>
</organism>
<protein>
    <submittedName>
        <fullName evidence="1">Uncharacterized protein</fullName>
    </submittedName>
</protein>
<dbReference type="AlphaFoldDB" id="A0A8H5BFG1"/>
<dbReference type="Proteomes" id="UP000567179">
    <property type="component" value="Unassembled WGS sequence"/>
</dbReference>
<accession>A0A8H5BFG1</accession>
<comment type="caution">
    <text evidence="1">The sequence shown here is derived from an EMBL/GenBank/DDBJ whole genome shotgun (WGS) entry which is preliminary data.</text>
</comment>
<keyword evidence="2" id="KW-1185">Reference proteome</keyword>
<dbReference type="EMBL" id="JAACJJ010000028">
    <property type="protein sequence ID" value="KAF5322194.1"/>
    <property type="molecule type" value="Genomic_DNA"/>
</dbReference>
<reference evidence="1 2" key="1">
    <citation type="journal article" date="2020" name="ISME J.">
        <title>Uncovering the hidden diversity of litter-decomposition mechanisms in mushroom-forming fungi.</title>
        <authorList>
            <person name="Floudas D."/>
            <person name="Bentzer J."/>
            <person name="Ahren D."/>
            <person name="Johansson T."/>
            <person name="Persson P."/>
            <person name="Tunlid A."/>
        </authorList>
    </citation>
    <scope>NUCLEOTIDE SEQUENCE [LARGE SCALE GENOMIC DNA]</scope>
    <source>
        <strain evidence="1 2">CBS 101986</strain>
    </source>
</reference>
<evidence type="ECO:0000313" key="1">
    <source>
        <dbReference type="EMBL" id="KAF5322194.1"/>
    </source>
</evidence>